<sequence>MKMIAVLSKKGGVGKTLLSMGLAQTLAVHGKHTVVIDHDPEGSAIGWRFNAEENGRDLPYQVLAPVDVVAAAAAEYVVVDTPPNDVGTLQQVATRADYIVIPVLPGSGEVDRLQETVRAIAAVQEKLKAGVHIGFVLNRMEHNNLAAAMPEVMENLNYPVIAQLARSVDYQRAFGGVIPQHLTTPFAQILEELEIL</sequence>
<accession>A0A7W8NJN6</accession>
<dbReference type="PANTHER" id="PTHR13696">
    <property type="entry name" value="P-LOOP CONTAINING NUCLEOSIDE TRIPHOSPHATE HYDROLASE"/>
    <property type="match status" value="1"/>
</dbReference>
<dbReference type="EMBL" id="JACHFL010000035">
    <property type="protein sequence ID" value="MBB5366302.1"/>
    <property type="molecule type" value="Genomic_DNA"/>
</dbReference>
<evidence type="ECO:0000259" key="1">
    <source>
        <dbReference type="Pfam" id="PF01656"/>
    </source>
</evidence>
<dbReference type="SUPFAM" id="SSF52540">
    <property type="entry name" value="P-loop containing nucleoside triphosphate hydrolases"/>
    <property type="match status" value="1"/>
</dbReference>
<feature type="domain" description="CobQ/CobB/MinD/ParA nucleotide binding" evidence="1">
    <location>
        <begin position="4"/>
        <end position="173"/>
    </location>
</feature>
<dbReference type="PIRSF" id="PIRSF009320">
    <property type="entry name" value="Nuc_binding_HP_1000"/>
    <property type="match status" value="1"/>
</dbReference>
<dbReference type="InterPro" id="IPR002586">
    <property type="entry name" value="CobQ/CobB/MinD/ParA_Nub-bd_dom"/>
</dbReference>
<organism evidence="2 3">
    <name type="scientific">Deinococcus humi</name>
    <dbReference type="NCBI Taxonomy" id="662880"/>
    <lineage>
        <taxon>Bacteria</taxon>
        <taxon>Thermotogati</taxon>
        <taxon>Deinococcota</taxon>
        <taxon>Deinococci</taxon>
        <taxon>Deinococcales</taxon>
        <taxon>Deinococcaceae</taxon>
        <taxon>Deinococcus</taxon>
    </lineage>
</organism>
<reference evidence="2 3" key="1">
    <citation type="submission" date="2020-08" db="EMBL/GenBank/DDBJ databases">
        <title>Genomic Encyclopedia of Type Strains, Phase IV (KMG-IV): sequencing the most valuable type-strain genomes for metagenomic binning, comparative biology and taxonomic classification.</title>
        <authorList>
            <person name="Goeker M."/>
        </authorList>
    </citation>
    <scope>NUCLEOTIDE SEQUENCE [LARGE SCALE GENOMIC DNA]</scope>
    <source>
        <strain evidence="2 3">DSM 27939</strain>
    </source>
</reference>
<proteinExistence type="predicted"/>
<evidence type="ECO:0000313" key="3">
    <source>
        <dbReference type="Proteomes" id="UP000552709"/>
    </source>
</evidence>
<name>A0A7W8NJN6_9DEIO</name>
<protein>
    <submittedName>
        <fullName evidence="2">Chromosome partitioning protein</fullName>
    </submittedName>
</protein>
<dbReference type="PANTHER" id="PTHR13696:SF96">
    <property type="entry name" value="COBQ_COBB_MIND_PARA NUCLEOTIDE BINDING DOMAIN-CONTAINING PROTEIN"/>
    <property type="match status" value="1"/>
</dbReference>
<dbReference type="Gene3D" id="3.40.50.300">
    <property type="entry name" value="P-loop containing nucleotide triphosphate hydrolases"/>
    <property type="match status" value="1"/>
</dbReference>
<evidence type="ECO:0000313" key="2">
    <source>
        <dbReference type="EMBL" id="MBB5366302.1"/>
    </source>
</evidence>
<gene>
    <name evidence="2" type="ORF">HNQ08_005431</name>
</gene>
<keyword evidence="3" id="KW-1185">Reference proteome</keyword>
<dbReference type="CDD" id="cd02042">
    <property type="entry name" value="ParAB_family"/>
    <property type="match status" value="1"/>
</dbReference>
<dbReference type="InterPro" id="IPR027417">
    <property type="entry name" value="P-loop_NTPase"/>
</dbReference>
<dbReference type="InterPro" id="IPR050678">
    <property type="entry name" value="DNA_Partitioning_ATPase"/>
</dbReference>
<dbReference type="AlphaFoldDB" id="A0A7W8NJN6"/>
<dbReference type="Proteomes" id="UP000552709">
    <property type="component" value="Unassembled WGS sequence"/>
</dbReference>
<dbReference type="Pfam" id="PF01656">
    <property type="entry name" value="CbiA"/>
    <property type="match status" value="1"/>
</dbReference>
<comment type="caution">
    <text evidence="2">The sequence shown here is derived from an EMBL/GenBank/DDBJ whole genome shotgun (WGS) entry which is preliminary data.</text>
</comment>
<dbReference type="RefSeq" id="WP_184138221.1">
    <property type="nucleotide sequence ID" value="NZ_JACHFL010000035.1"/>
</dbReference>